<protein>
    <submittedName>
        <fullName evidence="1">Uncharacterized protein</fullName>
    </submittedName>
</protein>
<evidence type="ECO:0000313" key="1">
    <source>
        <dbReference type="EMBL" id="EYC39694.1"/>
    </source>
</evidence>
<organism evidence="1 2">
    <name type="scientific">Ancylostoma ceylanicum</name>
    <dbReference type="NCBI Taxonomy" id="53326"/>
    <lineage>
        <taxon>Eukaryota</taxon>
        <taxon>Metazoa</taxon>
        <taxon>Ecdysozoa</taxon>
        <taxon>Nematoda</taxon>
        <taxon>Chromadorea</taxon>
        <taxon>Rhabditida</taxon>
        <taxon>Rhabditina</taxon>
        <taxon>Rhabditomorpha</taxon>
        <taxon>Strongyloidea</taxon>
        <taxon>Ancylostomatidae</taxon>
        <taxon>Ancylostomatinae</taxon>
        <taxon>Ancylostoma</taxon>
    </lineage>
</organism>
<name>A0A016WIP9_9BILA</name>
<sequence length="78" mass="8777">MCVLFCDGTYAFAKATGRTELTGSKNAEYVPVRRHGINHAWTLLALLAVPRSHCEQKRATKIMSVTQYGIRRPRPTET</sequence>
<reference evidence="2" key="1">
    <citation type="journal article" date="2015" name="Nat. Genet.">
        <title>The genome and transcriptome of the zoonotic hookworm Ancylostoma ceylanicum identify infection-specific gene families.</title>
        <authorList>
            <person name="Schwarz E.M."/>
            <person name="Hu Y."/>
            <person name="Antoshechkin I."/>
            <person name="Miller M.M."/>
            <person name="Sternberg P.W."/>
            <person name="Aroian R.V."/>
        </authorList>
    </citation>
    <scope>NUCLEOTIDE SEQUENCE</scope>
    <source>
        <strain evidence="2">HY135</strain>
    </source>
</reference>
<evidence type="ECO:0000313" key="2">
    <source>
        <dbReference type="Proteomes" id="UP000024635"/>
    </source>
</evidence>
<dbReference type="AlphaFoldDB" id="A0A016WIP9"/>
<dbReference type="Proteomes" id="UP000024635">
    <property type="component" value="Unassembled WGS sequence"/>
</dbReference>
<keyword evidence="2" id="KW-1185">Reference proteome</keyword>
<proteinExistence type="predicted"/>
<accession>A0A016WIP9</accession>
<comment type="caution">
    <text evidence="1">The sequence shown here is derived from an EMBL/GenBank/DDBJ whole genome shotgun (WGS) entry which is preliminary data.</text>
</comment>
<gene>
    <name evidence="1" type="primary">Acey_s0644.g1076</name>
    <name evidence="1" type="ORF">Y032_0644g1076</name>
</gene>
<dbReference type="EMBL" id="JARK01000244">
    <property type="protein sequence ID" value="EYC39694.1"/>
    <property type="molecule type" value="Genomic_DNA"/>
</dbReference>